<keyword evidence="4" id="KW-0645">Protease</keyword>
<dbReference type="AlphaFoldDB" id="A0A9W7NGM9"/>
<feature type="domain" description="MITD1 C-terminal phospholipase D-like" evidence="2">
    <location>
        <begin position="558"/>
        <end position="698"/>
    </location>
</feature>
<dbReference type="InterPro" id="IPR046838">
    <property type="entry name" value="BrxL_N"/>
</dbReference>
<keyword evidence="5" id="KW-1185">Reference proteome</keyword>
<feature type="region of interest" description="Disordered" evidence="1">
    <location>
        <begin position="510"/>
        <end position="544"/>
    </location>
</feature>
<comment type="caution">
    <text evidence="4">The sequence shown here is derived from an EMBL/GenBank/DDBJ whole genome shotgun (WGS) entry which is preliminary data.</text>
</comment>
<dbReference type="Pfam" id="PF16565">
    <property type="entry name" value="MIT_C"/>
    <property type="match status" value="1"/>
</dbReference>
<evidence type="ECO:0000259" key="2">
    <source>
        <dbReference type="Pfam" id="PF16565"/>
    </source>
</evidence>
<reference evidence="4 5" key="1">
    <citation type="submission" date="2018-07" db="EMBL/GenBank/DDBJ databases">
        <title>Genome sequence of Azospirillum sp. ATCC 49961.</title>
        <authorList>
            <person name="Sant'Anna F.H."/>
            <person name="Baldani J.I."/>
            <person name="Zilli J.E."/>
            <person name="Reis V.M."/>
            <person name="Hartmann A."/>
            <person name="Cruz L."/>
            <person name="de Souza E.M."/>
            <person name="de Oliveira Pedrosa F."/>
            <person name="Passaglia L.M.P."/>
        </authorList>
    </citation>
    <scope>NUCLEOTIDE SEQUENCE [LARGE SCALE GENOMIC DNA]</scope>
    <source>
        <strain evidence="4 5">ATCC 49961</strain>
    </source>
</reference>
<dbReference type="NCBIfam" id="TIGR02688">
    <property type="entry name" value="BREX system Lon protease-like protein BrxL"/>
    <property type="match status" value="1"/>
</dbReference>
<keyword evidence="4" id="KW-0378">Hydrolase</keyword>
<dbReference type="RefSeq" id="WP_149471588.1">
    <property type="nucleotide sequence ID" value="NZ_QOKW01000028.1"/>
</dbReference>
<dbReference type="GO" id="GO:0008233">
    <property type="term" value="F:peptidase activity"/>
    <property type="evidence" value="ECO:0007669"/>
    <property type="project" value="UniProtKB-KW"/>
</dbReference>
<dbReference type="InterPro" id="IPR014061">
    <property type="entry name" value="BrxL-like"/>
</dbReference>
<dbReference type="OrthoDB" id="5297084at2"/>
<dbReference type="Pfam" id="PF13337">
    <property type="entry name" value="BrxL_ATPase"/>
    <property type="match status" value="1"/>
</dbReference>
<dbReference type="InterPro" id="IPR052817">
    <property type="entry name" value="MIT_domain_contain_protein1"/>
</dbReference>
<gene>
    <name evidence="4" type="primary">brxL</name>
    <name evidence="4" type="ORF">DS843_25160</name>
</gene>
<accession>A0A9W7NGM9</accession>
<evidence type="ECO:0000313" key="5">
    <source>
        <dbReference type="Proteomes" id="UP000480854"/>
    </source>
</evidence>
<name>A0A9W7NGM9_9PROT</name>
<organism evidence="4 5">
    <name type="scientific">Roseomonas genomospecies 6</name>
    <dbReference type="NCBI Taxonomy" id="214106"/>
    <lineage>
        <taxon>Bacteria</taxon>
        <taxon>Pseudomonadati</taxon>
        <taxon>Pseudomonadota</taxon>
        <taxon>Alphaproteobacteria</taxon>
        <taxon>Acetobacterales</taxon>
        <taxon>Roseomonadaceae</taxon>
        <taxon>Roseomonas</taxon>
    </lineage>
</organism>
<dbReference type="InterPro" id="IPR032341">
    <property type="entry name" value="MITD1_C"/>
</dbReference>
<dbReference type="Gene3D" id="3.30.870.30">
    <property type="entry name" value="MITD, C-terminal phospholipase D-like domain"/>
    <property type="match status" value="1"/>
</dbReference>
<dbReference type="EMBL" id="QOKW01000028">
    <property type="protein sequence ID" value="KAA0676969.1"/>
    <property type="molecule type" value="Genomic_DNA"/>
</dbReference>
<dbReference type="PANTHER" id="PTHR21222:SF1">
    <property type="entry name" value="MIT DOMAIN-CONTAINING PROTEIN 1"/>
    <property type="match status" value="1"/>
</dbReference>
<evidence type="ECO:0000259" key="3">
    <source>
        <dbReference type="Pfam" id="PF20442"/>
    </source>
</evidence>
<dbReference type="InterPro" id="IPR038113">
    <property type="entry name" value="MITD1_C_sf"/>
</dbReference>
<protein>
    <submittedName>
        <fullName evidence="4">BREX system Lon protease-like protein BrxL</fullName>
    </submittedName>
</protein>
<dbReference type="Pfam" id="PF20442">
    <property type="entry name" value="BrxL_N"/>
    <property type="match status" value="1"/>
</dbReference>
<dbReference type="Proteomes" id="UP000480854">
    <property type="component" value="Unassembled WGS sequence"/>
</dbReference>
<evidence type="ECO:0000256" key="1">
    <source>
        <dbReference type="SAM" id="MobiDB-lite"/>
    </source>
</evidence>
<feature type="domain" description="BREX system Lon protease-like BrxL N-terminal" evidence="3">
    <location>
        <begin position="16"/>
        <end position="146"/>
    </location>
</feature>
<evidence type="ECO:0000313" key="4">
    <source>
        <dbReference type="EMBL" id="KAA0676969.1"/>
    </source>
</evidence>
<sequence>MPSDVVSDALDRKLNEVFAGKVVRKDLLHRIKKGTNVPTFVLEFLLARYCASDEPAEIQAGMEAVLATLHENYVRPDESNAAQSRVAMKGKHKFIDKVHVRYVEKEKRHWASLENFASQRIAIGERFYRDNDRLLEGGIWAEVTIAHNDIDADNYAFYVEDLRPVQLSRFDFGGYGEGRREFTRDEWMDVVLRSVGLEPSKLSKRVKFHFIARLAPLVESNFNFIELGPRGTGKSYFFSEFSPYSTLISGGQATKSVLFYNNARGRIGLVGFWDTVAFDEVGGIKVKDPDTIQIMKDYMANGRFSRGVEVIADASMAFVGNIDQSVEQIVNSTEYDLFLPLPPQFDLAIMDRFACYLPGWEMPKNSSAFLTDQYGLITDYLAEAFHYQLKHSNRYEEVSKRLRLGRAVEGRDEKGIKKTLCAFLKILHPIDSPTDAEFEEYTAYAVECRRRVKEQMNKRKPDDEFARINLSYIAADGQEVVVHCPESKNAPATLEPIRRRLTKLDDTTAEEPIAPPAAPRSASAPAAPTTAADEAESAAPKPAELTEQHFTIQYGDTGHTYDSIFGAYLVGGRSVVIEDPYIRAPHQIANFLRFCETVVRVPTIRRIHLKTGYDDKTDMAMVKERLSELKQSLLEYDVVLDIELSETIHDREIHIDNGWVVKIGRGLDFYQKPDGWFSIGVNDFSLRKCLETKVDIFR</sequence>
<dbReference type="PANTHER" id="PTHR21222">
    <property type="entry name" value="MIT DOMAIN-CONTAINING PROTEIN 1"/>
    <property type="match status" value="1"/>
</dbReference>
<feature type="compositionally biased region" description="Low complexity" evidence="1">
    <location>
        <begin position="519"/>
        <end position="543"/>
    </location>
</feature>
<dbReference type="GO" id="GO:0006508">
    <property type="term" value="P:proteolysis"/>
    <property type="evidence" value="ECO:0007669"/>
    <property type="project" value="UniProtKB-KW"/>
</dbReference>
<proteinExistence type="predicted"/>